<proteinExistence type="predicted"/>
<comment type="caution">
    <text evidence="1">The sequence shown here is derived from an EMBL/GenBank/DDBJ whole genome shotgun (WGS) entry which is preliminary data.</text>
</comment>
<name>A0A3M0KM19_HIRRU</name>
<gene>
    <name evidence="1" type="ORF">DUI87_11143</name>
</gene>
<protein>
    <submittedName>
        <fullName evidence="1">Uncharacterized protein</fullName>
    </submittedName>
</protein>
<evidence type="ECO:0000313" key="2">
    <source>
        <dbReference type="Proteomes" id="UP000269221"/>
    </source>
</evidence>
<organism evidence="1 2">
    <name type="scientific">Hirundo rustica rustica</name>
    <dbReference type="NCBI Taxonomy" id="333673"/>
    <lineage>
        <taxon>Eukaryota</taxon>
        <taxon>Metazoa</taxon>
        <taxon>Chordata</taxon>
        <taxon>Craniata</taxon>
        <taxon>Vertebrata</taxon>
        <taxon>Euteleostomi</taxon>
        <taxon>Archelosauria</taxon>
        <taxon>Archosauria</taxon>
        <taxon>Dinosauria</taxon>
        <taxon>Saurischia</taxon>
        <taxon>Theropoda</taxon>
        <taxon>Coelurosauria</taxon>
        <taxon>Aves</taxon>
        <taxon>Neognathae</taxon>
        <taxon>Neoaves</taxon>
        <taxon>Telluraves</taxon>
        <taxon>Australaves</taxon>
        <taxon>Passeriformes</taxon>
        <taxon>Sylvioidea</taxon>
        <taxon>Hirundinidae</taxon>
        <taxon>Hirundo</taxon>
    </lineage>
</organism>
<dbReference type="OrthoDB" id="2333384at2759"/>
<dbReference type="EMBL" id="QRBI01000107">
    <property type="protein sequence ID" value="RMC12010.1"/>
    <property type="molecule type" value="Genomic_DNA"/>
</dbReference>
<dbReference type="Proteomes" id="UP000269221">
    <property type="component" value="Unassembled WGS sequence"/>
</dbReference>
<reference evidence="1 2" key="1">
    <citation type="submission" date="2018-07" db="EMBL/GenBank/DDBJ databases">
        <title>A high quality draft genome assembly of the barn swallow (H. rustica rustica).</title>
        <authorList>
            <person name="Formenti G."/>
            <person name="Chiara M."/>
            <person name="Poveda L."/>
            <person name="Francoijs K.-J."/>
            <person name="Bonisoli-Alquati A."/>
            <person name="Canova L."/>
            <person name="Gianfranceschi L."/>
            <person name="Horner D.S."/>
            <person name="Saino N."/>
        </authorList>
    </citation>
    <scope>NUCLEOTIDE SEQUENCE [LARGE SCALE GENOMIC DNA]</scope>
    <source>
        <strain evidence="1">Chelidonia</strain>
        <tissue evidence="1">Blood</tissue>
    </source>
</reference>
<keyword evidence="2" id="KW-1185">Reference proteome</keyword>
<accession>A0A3M0KM19</accession>
<sequence length="262" mass="28466">MTEVTLDLVGPSIQGLGLKEGIFLGPPEEERCGVPTAPEHNTRGLALGGQIIESPAQPEREDLPTVTCTRVVSPLPTCAKEATHNSVGSTYSPHCLTKSADHKCHLDSLTVHSPFIREGITLPLNNTMLGGKECIQLQGPQHKKNMKPCPRLQCFDSGEAIGVASMRRCQTLPPCLTETMPGSSKADPLLAKAKPISTLGAPLRQSIHESKYWATSVGQRSENMHRFPDPLYYYPPQILHIDSVILLLMIPIGILQRPLGVC</sequence>
<dbReference type="AlphaFoldDB" id="A0A3M0KM19"/>
<evidence type="ECO:0000313" key="1">
    <source>
        <dbReference type="EMBL" id="RMC12010.1"/>
    </source>
</evidence>